<feature type="signal peptide" evidence="1">
    <location>
        <begin position="1"/>
        <end position="20"/>
    </location>
</feature>
<evidence type="ECO:0000313" key="3">
    <source>
        <dbReference type="Proteomes" id="UP000007755"/>
    </source>
</evidence>
<dbReference type="AlphaFoldDB" id="F4WW21"/>
<feature type="chain" id="PRO_5003323318" evidence="1">
    <location>
        <begin position="21"/>
        <end position="119"/>
    </location>
</feature>
<dbReference type="InParanoid" id="F4WW21"/>
<evidence type="ECO:0000313" key="2">
    <source>
        <dbReference type="EMBL" id="EGI61610.1"/>
    </source>
</evidence>
<evidence type="ECO:0000256" key="1">
    <source>
        <dbReference type="SAM" id="SignalP"/>
    </source>
</evidence>
<dbReference type="STRING" id="103372.F4WW21"/>
<dbReference type="OrthoDB" id="6375837at2759"/>
<proteinExistence type="predicted"/>
<name>F4WW21_ACREC</name>
<protein>
    <submittedName>
        <fullName evidence="2">Uncharacterized protein</fullName>
    </submittedName>
</protein>
<organism evidence="3">
    <name type="scientific">Acromyrmex echinatior</name>
    <name type="common">Panamanian leafcutter ant</name>
    <name type="synonym">Acromyrmex octospinosus echinatior</name>
    <dbReference type="NCBI Taxonomy" id="103372"/>
    <lineage>
        <taxon>Eukaryota</taxon>
        <taxon>Metazoa</taxon>
        <taxon>Ecdysozoa</taxon>
        <taxon>Arthropoda</taxon>
        <taxon>Hexapoda</taxon>
        <taxon>Insecta</taxon>
        <taxon>Pterygota</taxon>
        <taxon>Neoptera</taxon>
        <taxon>Endopterygota</taxon>
        <taxon>Hymenoptera</taxon>
        <taxon>Apocrita</taxon>
        <taxon>Aculeata</taxon>
        <taxon>Formicoidea</taxon>
        <taxon>Formicidae</taxon>
        <taxon>Myrmicinae</taxon>
        <taxon>Acromyrmex</taxon>
    </lineage>
</organism>
<reference evidence="2" key="1">
    <citation type="submission" date="2011-02" db="EMBL/GenBank/DDBJ databases">
        <title>The genome of the leaf-cutting ant Acromyrmex echinatior suggests key adaptations to social evolution and fungus farming.</title>
        <authorList>
            <person name="Nygaard S."/>
            <person name="Zhang G."/>
        </authorList>
    </citation>
    <scope>NUCLEOTIDE SEQUENCE</scope>
</reference>
<dbReference type="EMBL" id="GL888404">
    <property type="protein sequence ID" value="EGI61610.1"/>
    <property type="molecule type" value="Genomic_DNA"/>
</dbReference>
<gene>
    <name evidence="2" type="ORF">G5I_10175</name>
</gene>
<dbReference type="Proteomes" id="UP000007755">
    <property type="component" value="Unassembled WGS sequence"/>
</dbReference>
<keyword evidence="3" id="KW-1185">Reference proteome</keyword>
<sequence>MARGATRWSVLLGSLALVLALIAPFTVALSKRDLYQHTGSDSNVLETDNNGMLLSAEAILKTPIVFYDKIYNSIFYTNCISAICEKIAYNFMILYIFKQNYARDRNHQIPILKFTFKLV</sequence>
<keyword evidence="1" id="KW-0732">Signal</keyword>
<accession>F4WW21</accession>